<organism evidence="2 3">
    <name type="scientific">Roseovarius atlanticus</name>
    <dbReference type="NCBI Taxonomy" id="1641875"/>
    <lineage>
        <taxon>Bacteria</taxon>
        <taxon>Pseudomonadati</taxon>
        <taxon>Pseudomonadota</taxon>
        <taxon>Alphaproteobacteria</taxon>
        <taxon>Rhodobacterales</taxon>
        <taxon>Roseobacteraceae</taxon>
        <taxon>Roseovarius</taxon>
    </lineage>
</organism>
<dbReference type="InterPro" id="IPR009562">
    <property type="entry name" value="DUF1178"/>
</dbReference>
<dbReference type="Proteomes" id="UP000051295">
    <property type="component" value="Unassembled WGS sequence"/>
</dbReference>
<feature type="region of interest" description="Disordered" evidence="1">
    <location>
        <begin position="50"/>
        <end position="76"/>
    </location>
</feature>
<dbReference type="PIRSF" id="PIRSF032131">
    <property type="entry name" value="UCP032131"/>
    <property type="match status" value="1"/>
</dbReference>
<keyword evidence="3" id="KW-1185">Reference proteome</keyword>
<protein>
    <recommendedName>
        <fullName evidence="4">DUF1178 family protein</fullName>
    </recommendedName>
</protein>
<dbReference type="OrthoDB" id="9799894at2"/>
<evidence type="ECO:0000256" key="1">
    <source>
        <dbReference type="SAM" id="MobiDB-lite"/>
    </source>
</evidence>
<dbReference type="AlphaFoldDB" id="A0A0T5NV42"/>
<comment type="caution">
    <text evidence="2">The sequence shown here is derived from an EMBL/GenBank/DDBJ whole genome shotgun (WGS) entry which is preliminary data.</text>
</comment>
<proteinExistence type="predicted"/>
<dbReference type="EMBL" id="LAXJ01000008">
    <property type="protein sequence ID" value="KRS12819.1"/>
    <property type="molecule type" value="Genomic_DNA"/>
</dbReference>
<evidence type="ECO:0008006" key="4">
    <source>
        <dbReference type="Google" id="ProtNLM"/>
    </source>
</evidence>
<dbReference type="PATRIC" id="fig|1641875.4.peg.4332"/>
<dbReference type="Pfam" id="PF06676">
    <property type="entry name" value="DUF1178"/>
    <property type="match status" value="1"/>
</dbReference>
<dbReference type="STRING" id="1641875.XM53_09610"/>
<sequence>MIKFTLKCDHDHQFESWFQSASAFDKLEAAGMISCAICGSTSVEKALMAPSVRASRETGHATDRSTHAPSRLAAPSDDRARAIAALKKQVEENSEYVGLKFAAQARDMHDGLTPQRAIHGEARPEEARKLMEDGVPVLPLPFVPGRKSN</sequence>
<evidence type="ECO:0000313" key="2">
    <source>
        <dbReference type="EMBL" id="KRS12819.1"/>
    </source>
</evidence>
<name>A0A0T5NV42_9RHOB</name>
<dbReference type="RefSeq" id="WP_057792710.1">
    <property type="nucleotide sequence ID" value="NZ_LAXJ01000008.1"/>
</dbReference>
<feature type="compositionally biased region" description="Basic and acidic residues" evidence="1">
    <location>
        <begin position="54"/>
        <end position="66"/>
    </location>
</feature>
<reference evidence="2 3" key="1">
    <citation type="submission" date="2015-04" db="EMBL/GenBank/DDBJ databases">
        <title>The draft genome sequence of Roseovarius sp.R12b.</title>
        <authorList>
            <person name="Li G."/>
            <person name="Lai Q."/>
            <person name="Shao Z."/>
            <person name="Yan P."/>
        </authorList>
    </citation>
    <scope>NUCLEOTIDE SEQUENCE [LARGE SCALE GENOMIC DNA]</scope>
    <source>
        <strain evidence="2 3">R12B</strain>
    </source>
</reference>
<gene>
    <name evidence="2" type="ORF">XM53_09610</name>
</gene>
<accession>A0A0T5NV42</accession>
<evidence type="ECO:0000313" key="3">
    <source>
        <dbReference type="Proteomes" id="UP000051295"/>
    </source>
</evidence>